<name>A0ABR2MX92_9ASPA</name>
<organism evidence="1 2">
    <name type="scientific">Platanthera guangdongensis</name>
    <dbReference type="NCBI Taxonomy" id="2320717"/>
    <lineage>
        <taxon>Eukaryota</taxon>
        <taxon>Viridiplantae</taxon>
        <taxon>Streptophyta</taxon>
        <taxon>Embryophyta</taxon>
        <taxon>Tracheophyta</taxon>
        <taxon>Spermatophyta</taxon>
        <taxon>Magnoliopsida</taxon>
        <taxon>Liliopsida</taxon>
        <taxon>Asparagales</taxon>
        <taxon>Orchidaceae</taxon>
        <taxon>Orchidoideae</taxon>
        <taxon>Orchideae</taxon>
        <taxon>Orchidinae</taxon>
        <taxon>Platanthera</taxon>
    </lineage>
</organism>
<gene>
    <name evidence="1" type="ORF">KSP40_PGU019367</name>
</gene>
<reference evidence="1 2" key="1">
    <citation type="journal article" date="2022" name="Nat. Plants">
        <title>Genomes of leafy and leafless Platanthera orchids illuminate the evolution of mycoheterotrophy.</title>
        <authorList>
            <person name="Li M.H."/>
            <person name="Liu K.W."/>
            <person name="Li Z."/>
            <person name="Lu H.C."/>
            <person name="Ye Q.L."/>
            <person name="Zhang D."/>
            <person name="Wang J.Y."/>
            <person name="Li Y.F."/>
            <person name="Zhong Z.M."/>
            <person name="Liu X."/>
            <person name="Yu X."/>
            <person name="Liu D.K."/>
            <person name="Tu X.D."/>
            <person name="Liu B."/>
            <person name="Hao Y."/>
            <person name="Liao X.Y."/>
            <person name="Jiang Y.T."/>
            <person name="Sun W.H."/>
            <person name="Chen J."/>
            <person name="Chen Y.Q."/>
            <person name="Ai Y."/>
            <person name="Zhai J.W."/>
            <person name="Wu S.S."/>
            <person name="Zhou Z."/>
            <person name="Hsiao Y.Y."/>
            <person name="Wu W.L."/>
            <person name="Chen Y.Y."/>
            <person name="Lin Y.F."/>
            <person name="Hsu J.L."/>
            <person name="Li C.Y."/>
            <person name="Wang Z.W."/>
            <person name="Zhao X."/>
            <person name="Zhong W.Y."/>
            <person name="Ma X.K."/>
            <person name="Ma L."/>
            <person name="Huang J."/>
            <person name="Chen G.Z."/>
            <person name="Huang M.Z."/>
            <person name="Huang L."/>
            <person name="Peng D.H."/>
            <person name="Luo Y.B."/>
            <person name="Zou S.Q."/>
            <person name="Chen S.P."/>
            <person name="Lan S."/>
            <person name="Tsai W.C."/>
            <person name="Van de Peer Y."/>
            <person name="Liu Z.J."/>
        </authorList>
    </citation>
    <scope>NUCLEOTIDE SEQUENCE [LARGE SCALE GENOMIC DNA]</scope>
    <source>
        <strain evidence="1">Lor288</strain>
    </source>
</reference>
<evidence type="ECO:0000313" key="2">
    <source>
        <dbReference type="Proteomes" id="UP001412067"/>
    </source>
</evidence>
<comment type="caution">
    <text evidence="1">The sequence shown here is derived from an EMBL/GenBank/DDBJ whole genome shotgun (WGS) entry which is preliminary data.</text>
</comment>
<accession>A0ABR2MX92</accession>
<evidence type="ECO:0000313" key="1">
    <source>
        <dbReference type="EMBL" id="KAK8968845.1"/>
    </source>
</evidence>
<dbReference type="Proteomes" id="UP001412067">
    <property type="component" value="Unassembled WGS sequence"/>
</dbReference>
<sequence>MPSLVFYNGGRVMVECLSVLCAEVCTGGHSQGAGSGERSGVRRAVLKSTAHGCGLESGALDMFMSSCHTYAPTVRSSMGFAVGLDSEEEEDAKSKQHSLTAK</sequence>
<proteinExistence type="predicted"/>
<dbReference type="EMBL" id="JBBWWR010000003">
    <property type="protein sequence ID" value="KAK8968845.1"/>
    <property type="molecule type" value="Genomic_DNA"/>
</dbReference>
<keyword evidence="2" id="KW-1185">Reference proteome</keyword>
<protein>
    <submittedName>
        <fullName evidence="1">Uncharacterized protein</fullName>
    </submittedName>
</protein>